<comment type="caution">
    <text evidence="2">The sequence shown here is derived from an EMBL/GenBank/DDBJ whole genome shotgun (WGS) entry which is preliminary data.</text>
</comment>
<reference evidence="2 3" key="1">
    <citation type="submission" date="2019-05" db="EMBL/GenBank/DDBJ databases">
        <title>Another draft genome of Portunus trituberculatus and its Hox gene families provides insights of decapod evolution.</title>
        <authorList>
            <person name="Jeong J.-H."/>
            <person name="Song I."/>
            <person name="Kim S."/>
            <person name="Choi T."/>
            <person name="Kim D."/>
            <person name="Ryu S."/>
            <person name="Kim W."/>
        </authorList>
    </citation>
    <scope>NUCLEOTIDE SEQUENCE [LARGE SCALE GENOMIC DNA]</scope>
    <source>
        <tissue evidence="2">Muscle</tissue>
    </source>
</reference>
<proteinExistence type="predicted"/>
<feature type="compositionally biased region" description="Acidic residues" evidence="1">
    <location>
        <begin position="1"/>
        <end position="10"/>
    </location>
</feature>
<evidence type="ECO:0000313" key="3">
    <source>
        <dbReference type="Proteomes" id="UP000324222"/>
    </source>
</evidence>
<organism evidence="2 3">
    <name type="scientific">Portunus trituberculatus</name>
    <name type="common">Swimming crab</name>
    <name type="synonym">Neptunus trituberculatus</name>
    <dbReference type="NCBI Taxonomy" id="210409"/>
    <lineage>
        <taxon>Eukaryota</taxon>
        <taxon>Metazoa</taxon>
        <taxon>Ecdysozoa</taxon>
        <taxon>Arthropoda</taxon>
        <taxon>Crustacea</taxon>
        <taxon>Multicrustacea</taxon>
        <taxon>Malacostraca</taxon>
        <taxon>Eumalacostraca</taxon>
        <taxon>Eucarida</taxon>
        <taxon>Decapoda</taxon>
        <taxon>Pleocyemata</taxon>
        <taxon>Brachyura</taxon>
        <taxon>Eubrachyura</taxon>
        <taxon>Portunoidea</taxon>
        <taxon>Portunidae</taxon>
        <taxon>Portuninae</taxon>
        <taxon>Portunus</taxon>
    </lineage>
</organism>
<evidence type="ECO:0000313" key="2">
    <source>
        <dbReference type="EMBL" id="MPC52971.1"/>
    </source>
</evidence>
<name>A0A5B7FZM7_PORTR</name>
<accession>A0A5B7FZM7</accession>
<gene>
    <name evidence="2" type="ORF">E2C01_046853</name>
</gene>
<dbReference type="EMBL" id="VSRR010011294">
    <property type="protein sequence ID" value="MPC52971.1"/>
    <property type="molecule type" value="Genomic_DNA"/>
</dbReference>
<dbReference type="AlphaFoldDB" id="A0A5B7FZM7"/>
<protein>
    <submittedName>
        <fullName evidence="2">Uncharacterized protein</fullName>
    </submittedName>
</protein>
<dbReference type="Proteomes" id="UP000324222">
    <property type="component" value="Unassembled WGS sequence"/>
</dbReference>
<evidence type="ECO:0000256" key="1">
    <source>
        <dbReference type="SAM" id="MobiDB-lite"/>
    </source>
</evidence>
<feature type="compositionally biased region" description="Low complexity" evidence="1">
    <location>
        <begin position="19"/>
        <end position="28"/>
    </location>
</feature>
<feature type="compositionally biased region" description="Polar residues" evidence="1">
    <location>
        <begin position="34"/>
        <end position="66"/>
    </location>
</feature>
<feature type="region of interest" description="Disordered" evidence="1">
    <location>
        <begin position="1"/>
        <end position="86"/>
    </location>
</feature>
<keyword evidence="3" id="KW-1185">Reference proteome</keyword>
<sequence>MEDGDEEEEAGATQGGIEATDTLLALADRLGGSMSRSESETSCVSVASTSSDDLPNVSGSSTSSRVQDVHTVTPEPSENIFDSEHE</sequence>